<evidence type="ECO:0000313" key="1">
    <source>
        <dbReference type="EMBL" id="KAH3830149.1"/>
    </source>
</evidence>
<dbReference type="Proteomes" id="UP000828390">
    <property type="component" value="Unassembled WGS sequence"/>
</dbReference>
<accession>A0A9D4K0R7</accession>
<dbReference type="AlphaFoldDB" id="A0A9D4K0R7"/>
<proteinExistence type="predicted"/>
<dbReference type="EMBL" id="JAIWYP010000004">
    <property type="protein sequence ID" value="KAH3830149.1"/>
    <property type="molecule type" value="Genomic_DNA"/>
</dbReference>
<evidence type="ECO:0000313" key="2">
    <source>
        <dbReference type="Proteomes" id="UP000828390"/>
    </source>
</evidence>
<protein>
    <submittedName>
        <fullName evidence="1">Uncharacterized protein</fullName>
    </submittedName>
</protein>
<comment type="caution">
    <text evidence="1">The sequence shown here is derived from an EMBL/GenBank/DDBJ whole genome shotgun (WGS) entry which is preliminary data.</text>
</comment>
<gene>
    <name evidence="1" type="ORF">DPMN_103387</name>
</gene>
<keyword evidence="2" id="KW-1185">Reference proteome</keyword>
<reference evidence="1" key="1">
    <citation type="journal article" date="2019" name="bioRxiv">
        <title>The Genome of the Zebra Mussel, Dreissena polymorpha: A Resource for Invasive Species Research.</title>
        <authorList>
            <person name="McCartney M.A."/>
            <person name="Auch B."/>
            <person name="Kono T."/>
            <person name="Mallez S."/>
            <person name="Zhang Y."/>
            <person name="Obille A."/>
            <person name="Becker A."/>
            <person name="Abrahante J.E."/>
            <person name="Garbe J."/>
            <person name="Badalamenti J.P."/>
            <person name="Herman A."/>
            <person name="Mangelson H."/>
            <person name="Liachko I."/>
            <person name="Sullivan S."/>
            <person name="Sone E.D."/>
            <person name="Koren S."/>
            <person name="Silverstein K.A.T."/>
            <person name="Beckman K.B."/>
            <person name="Gohl D.M."/>
        </authorList>
    </citation>
    <scope>NUCLEOTIDE SEQUENCE</scope>
    <source>
        <strain evidence="1">Duluth1</strain>
        <tissue evidence="1">Whole animal</tissue>
    </source>
</reference>
<name>A0A9D4K0R7_DREPO</name>
<sequence>MDSVICYSFLEVKLKQQLEKISHMVKRFHKELRDVKPTPECMYSYDKYVK</sequence>
<organism evidence="1 2">
    <name type="scientific">Dreissena polymorpha</name>
    <name type="common">Zebra mussel</name>
    <name type="synonym">Mytilus polymorpha</name>
    <dbReference type="NCBI Taxonomy" id="45954"/>
    <lineage>
        <taxon>Eukaryota</taxon>
        <taxon>Metazoa</taxon>
        <taxon>Spiralia</taxon>
        <taxon>Lophotrochozoa</taxon>
        <taxon>Mollusca</taxon>
        <taxon>Bivalvia</taxon>
        <taxon>Autobranchia</taxon>
        <taxon>Heteroconchia</taxon>
        <taxon>Euheterodonta</taxon>
        <taxon>Imparidentia</taxon>
        <taxon>Neoheterodontei</taxon>
        <taxon>Myida</taxon>
        <taxon>Dreissenoidea</taxon>
        <taxon>Dreissenidae</taxon>
        <taxon>Dreissena</taxon>
    </lineage>
</organism>
<reference evidence="1" key="2">
    <citation type="submission" date="2020-11" db="EMBL/GenBank/DDBJ databases">
        <authorList>
            <person name="McCartney M.A."/>
            <person name="Auch B."/>
            <person name="Kono T."/>
            <person name="Mallez S."/>
            <person name="Becker A."/>
            <person name="Gohl D.M."/>
            <person name="Silverstein K.A.T."/>
            <person name="Koren S."/>
            <person name="Bechman K.B."/>
            <person name="Herman A."/>
            <person name="Abrahante J.E."/>
            <person name="Garbe J."/>
        </authorList>
    </citation>
    <scope>NUCLEOTIDE SEQUENCE</scope>
    <source>
        <strain evidence="1">Duluth1</strain>
        <tissue evidence="1">Whole animal</tissue>
    </source>
</reference>